<evidence type="ECO:0000313" key="7">
    <source>
        <dbReference type="EMBL" id="TWU15789.1"/>
    </source>
</evidence>
<dbReference type="GO" id="GO:0008168">
    <property type="term" value="F:methyltransferase activity"/>
    <property type="evidence" value="ECO:0007669"/>
    <property type="project" value="UniProtKB-KW"/>
</dbReference>
<dbReference type="Gene3D" id="3.40.50.150">
    <property type="entry name" value="Vaccinia Virus protein VP39"/>
    <property type="match status" value="1"/>
</dbReference>
<proteinExistence type="inferred from homology"/>
<dbReference type="CDD" id="cd02440">
    <property type="entry name" value="AdoMet_MTases"/>
    <property type="match status" value="1"/>
</dbReference>
<keyword evidence="4" id="KW-0949">S-adenosyl-L-methionine</keyword>
<keyword evidence="8" id="KW-1185">Reference proteome</keyword>
<keyword evidence="2 7" id="KW-0489">Methyltransferase</keyword>
<evidence type="ECO:0000256" key="3">
    <source>
        <dbReference type="ARBA" id="ARBA00022679"/>
    </source>
</evidence>
<comment type="similarity">
    <text evidence="1">Belongs to the CFA/CMAS family.</text>
</comment>
<evidence type="ECO:0000256" key="1">
    <source>
        <dbReference type="ARBA" id="ARBA00010815"/>
    </source>
</evidence>
<feature type="domain" description="Methyltransferase" evidence="6">
    <location>
        <begin position="51"/>
        <end position="146"/>
    </location>
</feature>
<dbReference type="InterPro" id="IPR029063">
    <property type="entry name" value="SAM-dependent_MTases_sf"/>
</dbReference>
<reference evidence="7 8" key="1">
    <citation type="journal article" date="2020" name="Antonie Van Leeuwenhoek">
        <title>Rhodopirellula heiligendammensis sp. nov., Rhodopirellula pilleata sp. nov., and Rhodopirellula solitaria sp. nov. isolated from natural or artificial marine surfaces in Northern Germany and California, USA, and emended description of the genus Rhodopirellula.</title>
        <authorList>
            <person name="Kallscheuer N."/>
            <person name="Wiegand S."/>
            <person name="Jogler M."/>
            <person name="Boedeker C."/>
            <person name="Peeters S.H."/>
            <person name="Rast P."/>
            <person name="Heuer A."/>
            <person name="Jetten M.S.M."/>
            <person name="Rohde M."/>
            <person name="Jogler C."/>
        </authorList>
    </citation>
    <scope>NUCLEOTIDE SEQUENCE [LARGE SCALE GENOMIC DNA]</scope>
    <source>
        <strain evidence="7 8">Poly21</strain>
    </source>
</reference>
<organism evidence="7 8">
    <name type="scientific">Allorhodopirellula heiligendammensis</name>
    <dbReference type="NCBI Taxonomy" id="2714739"/>
    <lineage>
        <taxon>Bacteria</taxon>
        <taxon>Pseudomonadati</taxon>
        <taxon>Planctomycetota</taxon>
        <taxon>Planctomycetia</taxon>
        <taxon>Pirellulales</taxon>
        <taxon>Pirellulaceae</taxon>
        <taxon>Allorhodopirellula</taxon>
    </lineage>
</organism>
<keyword evidence="3 7" id="KW-0808">Transferase</keyword>
<gene>
    <name evidence="7" type="primary">tehB</name>
    <name evidence="7" type="ORF">Poly21_29910</name>
</gene>
<protein>
    <submittedName>
        <fullName evidence="7">Tellurite methyltransferase</fullName>
        <ecNumber evidence="7">2.1.1.265</ecNumber>
    </submittedName>
</protein>
<evidence type="ECO:0000259" key="6">
    <source>
        <dbReference type="Pfam" id="PF13649"/>
    </source>
</evidence>
<name>A0A5C6BYX5_9BACT</name>
<evidence type="ECO:0000256" key="5">
    <source>
        <dbReference type="ARBA" id="ARBA00023098"/>
    </source>
</evidence>
<comment type="caution">
    <text evidence="7">The sequence shown here is derived from an EMBL/GenBank/DDBJ whole genome shotgun (WGS) entry which is preliminary data.</text>
</comment>
<dbReference type="Pfam" id="PF13649">
    <property type="entry name" value="Methyltransf_25"/>
    <property type="match status" value="1"/>
</dbReference>
<dbReference type="InterPro" id="IPR050723">
    <property type="entry name" value="CFA/CMAS"/>
</dbReference>
<dbReference type="EMBL" id="SJPU01000002">
    <property type="protein sequence ID" value="TWU15789.1"/>
    <property type="molecule type" value="Genomic_DNA"/>
</dbReference>
<dbReference type="PANTHER" id="PTHR43667:SF1">
    <property type="entry name" value="CYCLOPROPANE-FATTY-ACYL-PHOSPHOLIPID SYNTHASE"/>
    <property type="match status" value="1"/>
</dbReference>
<evidence type="ECO:0000256" key="4">
    <source>
        <dbReference type="ARBA" id="ARBA00022691"/>
    </source>
</evidence>
<sequence length="249" mass="26970">MLINVTSTPSPDYFFDAYDRDDIAYGTDPSGSLAAYLDQTAGHARGAGRAIDLGAGAGRDTLALAAAGYAVESVDLSERGLARIAERAAERGLTDRIRTRMADVCHVDFPPSHYDAVIATTVLDHISAAAAEQVWQRMCDALSATGFLYVQVHTTEDPGSDQPPGNASSEPVSETAGAVINYFRPNQLAAMAVRESSNLRILRYEERLEWDYTHGPEHQHGKAVLLAVRAGFHPHWYGQPAAFPRRSVS</sequence>
<dbReference type="EC" id="2.1.1.265" evidence="7"/>
<evidence type="ECO:0000313" key="8">
    <source>
        <dbReference type="Proteomes" id="UP000319908"/>
    </source>
</evidence>
<evidence type="ECO:0000256" key="2">
    <source>
        <dbReference type="ARBA" id="ARBA00022603"/>
    </source>
</evidence>
<accession>A0A5C6BYX5</accession>
<dbReference type="SUPFAM" id="SSF53335">
    <property type="entry name" value="S-adenosyl-L-methionine-dependent methyltransferases"/>
    <property type="match status" value="1"/>
</dbReference>
<dbReference type="GO" id="GO:0032259">
    <property type="term" value="P:methylation"/>
    <property type="evidence" value="ECO:0007669"/>
    <property type="project" value="UniProtKB-KW"/>
</dbReference>
<dbReference type="PANTHER" id="PTHR43667">
    <property type="entry name" value="CYCLOPROPANE-FATTY-ACYL-PHOSPHOLIPID SYNTHASE"/>
    <property type="match status" value="1"/>
</dbReference>
<dbReference type="RefSeq" id="WP_302118884.1">
    <property type="nucleotide sequence ID" value="NZ_SJPU01000002.1"/>
</dbReference>
<dbReference type="InterPro" id="IPR041698">
    <property type="entry name" value="Methyltransf_25"/>
</dbReference>
<dbReference type="GO" id="GO:0006629">
    <property type="term" value="P:lipid metabolic process"/>
    <property type="evidence" value="ECO:0007669"/>
    <property type="project" value="UniProtKB-KW"/>
</dbReference>
<keyword evidence="5" id="KW-0443">Lipid metabolism</keyword>
<dbReference type="AlphaFoldDB" id="A0A5C6BYX5"/>
<dbReference type="Proteomes" id="UP000319908">
    <property type="component" value="Unassembled WGS sequence"/>
</dbReference>